<feature type="compositionally biased region" description="Basic residues" evidence="1">
    <location>
        <begin position="71"/>
        <end position="81"/>
    </location>
</feature>
<dbReference type="Proteomes" id="UP000791440">
    <property type="component" value="Unassembled WGS sequence"/>
</dbReference>
<gene>
    <name evidence="2" type="ORF">O3G_MSEX014938</name>
</gene>
<name>A0A922D0C8_MANSE</name>
<accession>A0A922D0C8</accession>
<evidence type="ECO:0000313" key="3">
    <source>
        <dbReference type="Proteomes" id="UP000791440"/>
    </source>
</evidence>
<reference evidence="2" key="1">
    <citation type="journal article" date="2016" name="Insect Biochem. Mol. Biol.">
        <title>Multifaceted biological insights from a draft genome sequence of the tobacco hornworm moth, Manduca sexta.</title>
        <authorList>
            <person name="Kanost M.R."/>
            <person name="Arrese E.L."/>
            <person name="Cao X."/>
            <person name="Chen Y.R."/>
            <person name="Chellapilla S."/>
            <person name="Goldsmith M.R."/>
            <person name="Grosse-Wilde E."/>
            <person name="Heckel D.G."/>
            <person name="Herndon N."/>
            <person name="Jiang H."/>
            <person name="Papanicolaou A."/>
            <person name="Qu J."/>
            <person name="Soulages J.L."/>
            <person name="Vogel H."/>
            <person name="Walters J."/>
            <person name="Waterhouse R.M."/>
            <person name="Ahn S.J."/>
            <person name="Almeida F.C."/>
            <person name="An C."/>
            <person name="Aqrawi P."/>
            <person name="Bretschneider A."/>
            <person name="Bryant W.B."/>
            <person name="Bucks S."/>
            <person name="Chao H."/>
            <person name="Chevignon G."/>
            <person name="Christen J.M."/>
            <person name="Clarke D.F."/>
            <person name="Dittmer N.T."/>
            <person name="Ferguson L.C.F."/>
            <person name="Garavelou S."/>
            <person name="Gordon K.H.J."/>
            <person name="Gunaratna R.T."/>
            <person name="Han Y."/>
            <person name="Hauser F."/>
            <person name="He Y."/>
            <person name="Heidel-Fischer H."/>
            <person name="Hirsh A."/>
            <person name="Hu Y."/>
            <person name="Jiang H."/>
            <person name="Kalra D."/>
            <person name="Klinner C."/>
            <person name="Konig C."/>
            <person name="Kovar C."/>
            <person name="Kroll A.R."/>
            <person name="Kuwar S.S."/>
            <person name="Lee S.L."/>
            <person name="Lehman R."/>
            <person name="Li K."/>
            <person name="Li Z."/>
            <person name="Liang H."/>
            <person name="Lovelace S."/>
            <person name="Lu Z."/>
            <person name="Mansfield J.H."/>
            <person name="McCulloch K.J."/>
            <person name="Mathew T."/>
            <person name="Morton B."/>
            <person name="Muzny D.M."/>
            <person name="Neunemann D."/>
            <person name="Ongeri F."/>
            <person name="Pauchet Y."/>
            <person name="Pu L.L."/>
            <person name="Pyrousis I."/>
            <person name="Rao X.J."/>
            <person name="Redding A."/>
            <person name="Roesel C."/>
            <person name="Sanchez-Gracia A."/>
            <person name="Schaack S."/>
            <person name="Shukla A."/>
            <person name="Tetreau G."/>
            <person name="Wang Y."/>
            <person name="Xiong G.H."/>
            <person name="Traut W."/>
            <person name="Walsh T.K."/>
            <person name="Worley K.C."/>
            <person name="Wu D."/>
            <person name="Wu W."/>
            <person name="Wu Y.Q."/>
            <person name="Zhang X."/>
            <person name="Zou Z."/>
            <person name="Zucker H."/>
            <person name="Briscoe A.D."/>
            <person name="Burmester T."/>
            <person name="Clem R.J."/>
            <person name="Feyereisen R."/>
            <person name="Grimmelikhuijzen C.J.P."/>
            <person name="Hamodrakas S.J."/>
            <person name="Hansson B.S."/>
            <person name="Huguet E."/>
            <person name="Jermiin L.S."/>
            <person name="Lan Q."/>
            <person name="Lehman H.K."/>
            <person name="Lorenzen M."/>
            <person name="Merzendorfer H."/>
            <person name="Michalopoulos I."/>
            <person name="Morton D.B."/>
            <person name="Muthukrishnan S."/>
            <person name="Oakeshott J.G."/>
            <person name="Palmer W."/>
            <person name="Park Y."/>
            <person name="Passarelli A.L."/>
            <person name="Rozas J."/>
            <person name="Schwartz L.M."/>
            <person name="Smith W."/>
            <person name="Southgate A."/>
            <person name="Vilcinskas A."/>
            <person name="Vogt R."/>
            <person name="Wang P."/>
            <person name="Werren J."/>
            <person name="Yu X.Q."/>
            <person name="Zhou J.J."/>
            <person name="Brown S.J."/>
            <person name="Scherer S.E."/>
            <person name="Richards S."/>
            <person name="Blissard G.W."/>
        </authorList>
    </citation>
    <scope>NUCLEOTIDE SEQUENCE</scope>
</reference>
<feature type="region of interest" description="Disordered" evidence="1">
    <location>
        <begin position="71"/>
        <end position="115"/>
    </location>
</feature>
<evidence type="ECO:0000313" key="2">
    <source>
        <dbReference type="EMBL" id="KAG6465109.1"/>
    </source>
</evidence>
<protein>
    <submittedName>
        <fullName evidence="2">Uncharacterized protein</fullName>
    </submittedName>
</protein>
<keyword evidence="3" id="KW-1185">Reference proteome</keyword>
<proteinExistence type="predicted"/>
<dbReference type="AlphaFoldDB" id="A0A922D0C8"/>
<organism evidence="2 3">
    <name type="scientific">Manduca sexta</name>
    <name type="common">Tobacco hawkmoth</name>
    <name type="synonym">Tobacco hornworm</name>
    <dbReference type="NCBI Taxonomy" id="7130"/>
    <lineage>
        <taxon>Eukaryota</taxon>
        <taxon>Metazoa</taxon>
        <taxon>Ecdysozoa</taxon>
        <taxon>Arthropoda</taxon>
        <taxon>Hexapoda</taxon>
        <taxon>Insecta</taxon>
        <taxon>Pterygota</taxon>
        <taxon>Neoptera</taxon>
        <taxon>Endopterygota</taxon>
        <taxon>Lepidoptera</taxon>
        <taxon>Glossata</taxon>
        <taxon>Ditrysia</taxon>
        <taxon>Bombycoidea</taxon>
        <taxon>Sphingidae</taxon>
        <taxon>Sphinginae</taxon>
        <taxon>Sphingini</taxon>
        <taxon>Manduca</taxon>
    </lineage>
</organism>
<comment type="caution">
    <text evidence="2">The sequence shown here is derived from an EMBL/GenBank/DDBJ whole genome shotgun (WGS) entry which is preliminary data.</text>
</comment>
<evidence type="ECO:0000256" key="1">
    <source>
        <dbReference type="SAM" id="MobiDB-lite"/>
    </source>
</evidence>
<feature type="compositionally biased region" description="Basic and acidic residues" evidence="1">
    <location>
        <begin position="106"/>
        <end position="115"/>
    </location>
</feature>
<reference evidence="2" key="2">
    <citation type="submission" date="2020-12" db="EMBL/GenBank/DDBJ databases">
        <authorList>
            <person name="Kanost M."/>
        </authorList>
    </citation>
    <scope>NUCLEOTIDE SEQUENCE</scope>
</reference>
<dbReference type="EMBL" id="JH669367">
    <property type="protein sequence ID" value="KAG6465109.1"/>
    <property type="molecule type" value="Genomic_DNA"/>
</dbReference>
<sequence>MANIAALESVLSTAAIAAATAMSATSAASNASMLAPSPLGRESRLRDVTQQRELVHTEPATHASIYNRRFRANAGRTRRREGAHCASMSPADSGAPLAVAHAPTTADHRTDGAIY</sequence>